<dbReference type="GO" id="GO:0006357">
    <property type="term" value="P:regulation of transcription by RNA polymerase II"/>
    <property type="evidence" value="ECO:0007669"/>
    <property type="project" value="InterPro"/>
</dbReference>
<evidence type="ECO:0000313" key="2">
    <source>
        <dbReference type="EMBL" id="KAG0490173.1"/>
    </source>
</evidence>
<proteinExistence type="predicted"/>
<dbReference type="Proteomes" id="UP000639772">
    <property type="component" value="Chromosome 3"/>
</dbReference>
<evidence type="ECO:0000313" key="3">
    <source>
        <dbReference type="Proteomes" id="UP000639772"/>
    </source>
</evidence>
<dbReference type="OrthoDB" id="435275at2759"/>
<reference evidence="2 3" key="1">
    <citation type="journal article" date="2020" name="Nat. Food">
        <title>A phased Vanilla planifolia genome enables genetic improvement of flavour and production.</title>
        <authorList>
            <person name="Hasing T."/>
            <person name="Tang H."/>
            <person name="Brym M."/>
            <person name="Khazi F."/>
            <person name="Huang T."/>
            <person name="Chambers A.H."/>
        </authorList>
    </citation>
    <scope>NUCLEOTIDE SEQUENCE [LARGE SCALE GENOMIC DNA]</scope>
    <source>
        <tissue evidence="2">Leaf</tissue>
    </source>
</reference>
<feature type="region of interest" description="Disordered" evidence="1">
    <location>
        <begin position="223"/>
        <end position="242"/>
    </location>
</feature>
<accession>A0A835RQ32</accession>
<protein>
    <submittedName>
        <fullName evidence="2">Uncharacterized protein</fullName>
    </submittedName>
</protein>
<sequence length="463" mass="52437">MRTKAFLQLKEPTKNFLQAHDGPLELRTCFRYSFVLVLLLDSSCEGSIVRFQKLLISIIKWISKGTRSLYGFAAFLLSEPMGIVFPRHGIHFLPLASRNSNFLVGSSISNWGIFKIYNTGESCVPLSLNFAALPSYFKGLHLAAHLGSPNLLFDLSRKAMFLTKKLFLGFQSQGRHSHVPMVAKLARPMLSVTVSHLSNGNGLDGAAKTAAVVAQNSEVLRGSRIRKQQRRRSSLRLSRGRTASPVSLLPREKFSSIPLVDSLGPKPHELFLGNSFACHNIKDISASPGSYPKPTKIAKRSHGDLTKELKSLLSEIKQNIDVVHCRTNVLVTASDRCWREEGAEVFLELSGTNDWCLAVKVGDSLRYLHRPRDMKYIPNRYTHSYMWIGEEGWSLEFVDRREWLTFKELLAECQRRNIHKEDASLKIIPVPVFHEVPDYENDILSNFERPEQYICMKHGDEIL</sequence>
<comment type="caution">
    <text evidence="2">The sequence shown here is derived from an EMBL/GenBank/DDBJ whole genome shotgun (WGS) entry which is preliminary data.</text>
</comment>
<feature type="compositionally biased region" description="Basic residues" evidence="1">
    <location>
        <begin position="223"/>
        <end position="234"/>
    </location>
</feature>
<dbReference type="EMBL" id="JADCNM010000003">
    <property type="protein sequence ID" value="KAG0490173.1"/>
    <property type="molecule type" value="Genomic_DNA"/>
</dbReference>
<name>A0A835RQ32_VANPL</name>
<evidence type="ECO:0000256" key="1">
    <source>
        <dbReference type="SAM" id="MobiDB-lite"/>
    </source>
</evidence>
<dbReference type="AlphaFoldDB" id="A0A835RQ32"/>
<gene>
    <name evidence="2" type="ORF">HPP92_007036</name>
</gene>
<dbReference type="InterPro" id="IPR024943">
    <property type="entry name" value="Enhancer_polycomb"/>
</dbReference>
<dbReference type="GO" id="GO:0035267">
    <property type="term" value="C:NuA4 histone acetyltransferase complex"/>
    <property type="evidence" value="ECO:0007669"/>
    <property type="project" value="InterPro"/>
</dbReference>
<organism evidence="2 3">
    <name type="scientific">Vanilla planifolia</name>
    <name type="common">Vanilla</name>
    <dbReference type="NCBI Taxonomy" id="51239"/>
    <lineage>
        <taxon>Eukaryota</taxon>
        <taxon>Viridiplantae</taxon>
        <taxon>Streptophyta</taxon>
        <taxon>Embryophyta</taxon>
        <taxon>Tracheophyta</taxon>
        <taxon>Spermatophyta</taxon>
        <taxon>Magnoliopsida</taxon>
        <taxon>Liliopsida</taxon>
        <taxon>Asparagales</taxon>
        <taxon>Orchidaceae</taxon>
        <taxon>Vanilloideae</taxon>
        <taxon>Vanilleae</taxon>
        <taxon>Vanilla</taxon>
    </lineage>
</organism>
<dbReference type="PANTHER" id="PTHR14898">
    <property type="entry name" value="ENHANCER OF POLYCOMB"/>
    <property type="match status" value="1"/>
</dbReference>